<organism evidence="7 8">
    <name type="scientific">Rhodocytophaga rosea</name>
    <dbReference type="NCBI Taxonomy" id="2704465"/>
    <lineage>
        <taxon>Bacteria</taxon>
        <taxon>Pseudomonadati</taxon>
        <taxon>Bacteroidota</taxon>
        <taxon>Cytophagia</taxon>
        <taxon>Cytophagales</taxon>
        <taxon>Rhodocytophagaceae</taxon>
        <taxon>Rhodocytophaga</taxon>
    </lineage>
</organism>
<dbReference type="KEGG" id="rhoz:GXP67_11075"/>
<evidence type="ECO:0000313" key="8">
    <source>
        <dbReference type="Proteomes" id="UP000480178"/>
    </source>
</evidence>
<keyword evidence="8" id="KW-1185">Reference proteome</keyword>
<sequence length="194" mass="22763">MRQYSDETELLERLIKGSEEAFEAIYVLYHNKIYRLALKFVKSEELAKEVLQDIFVKVWEHKHTINKDLSFSAFIFKIAHNHIFNLLKRASKEVSIKKQIIAAAEIASNQTEDEFFAAEYESLAIHAIDQLPPQRKLIFQLCRLEGKTYEEVSYALGISKSTVRDHMVKAIKFIKEYLHAHTETTFLFFLPFLF</sequence>
<feature type="domain" description="RNA polymerase sigma factor 70 region 4 type 2" evidence="6">
    <location>
        <begin position="126"/>
        <end position="173"/>
    </location>
</feature>
<dbReference type="RefSeq" id="WP_162443192.1">
    <property type="nucleotide sequence ID" value="NZ_CP048222.1"/>
</dbReference>
<evidence type="ECO:0000256" key="2">
    <source>
        <dbReference type="ARBA" id="ARBA00023015"/>
    </source>
</evidence>
<evidence type="ECO:0000256" key="1">
    <source>
        <dbReference type="ARBA" id="ARBA00010641"/>
    </source>
</evidence>
<dbReference type="InterPro" id="IPR007627">
    <property type="entry name" value="RNA_pol_sigma70_r2"/>
</dbReference>
<evidence type="ECO:0000313" key="7">
    <source>
        <dbReference type="EMBL" id="QHT67149.1"/>
    </source>
</evidence>
<protein>
    <submittedName>
        <fullName evidence="7">RNA polymerase sigma-70 factor</fullName>
    </submittedName>
</protein>
<keyword evidence="3" id="KW-0731">Sigma factor</keyword>
<dbReference type="PANTHER" id="PTHR43133">
    <property type="entry name" value="RNA POLYMERASE ECF-TYPE SIGMA FACTO"/>
    <property type="match status" value="1"/>
</dbReference>
<gene>
    <name evidence="7" type="ORF">GXP67_11075</name>
</gene>
<evidence type="ECO:0000256" key="3">
    <source>
        <dbReference type="ARBA" id="ARBA00023082"/>
    </source>
</evidence>
<keyword evidence="2" id="KW-0805">Transcription regulation</keyword>
<dbReference type="GO" id="GO:0003677">
    <property type="term" value="F:DNA binding"/>
    <property type="evidence" value="ECO:0007669"/>
    <property type="project" value="InterPro"/>
</dbReference>
<keyword evidence="4" id="KW-0804">Transcription</keyword>
<comment type="similarity">
    <text evidence="1">Belongs to the sigma-70 factor family. ECF subfamily.</text>
</comment>
<evidence type="ECO:0000259" key="6">
    <source>
        <dbReference type="Pfam" id="PF08281"/>
    </source>
</evidence>
<dbReference type="InterPro" id="IPR013325">
    <property type="entry name" value="RNA_pol_sigma_r2"/>
</dbReference>
<evidence type="ECO:0000259" key="5">
    <source>
        <dbReference type="Pfam" id="PF04542"/>
    </source>
</evidence>
<name>A0A6C0GGV0_9BACT</name>
<evidence type="ECO:0000256" key="4">
    <source>
        <dbReference type="ARBA" id="ARBA00023163"/>
    </source>
</evidence>
<dbReference type="Gene3D" id="1.10.10.10">
    <property type="entry name" value="Winged helix-like DNA-binding domain superfamily/Winged helix DNA-binding domain"/>
    <property type="match status" value="1"/>
</dbReference>
<dbReference type="GO" id="GO:0016987">
    <property type="term" value="F:sigma factor activity"/>
    <property type="evidence" value="ECO:0007669"/>
    <property type="project" value="UniProtKB-KW"/>
</dbReference>
<dbReference type="NCBIfam" id="TIGR02985">
    <property type="entry name" value="Sig70_bacteroi1"/>
    <property type="match status" value="1"/>
</dbReference>
<dbReference type="InterPro" id="IPR013324">
    <property type="entry name" value="RNA_pol_sigma_r3/r4-like"/>
</dbReference>
<dbReference type="InterPro" id="IPR014284">
    <property type="entry name" value="RNA_pol_sigma-70_dom"/>
</dbReference>
<feature type="domain" description="RNA polymerase sigma-70 region 2" evidence="5">
    <location>
        <begin position="26"/>
        <end position="92"/>
    </location>
</feature>
<dbReference type="InterPro" id="IPR014327">
    <property type="entry name" value="RNA_pol_sigma70_bacteroid"/>
</dbReference>
<dbReference type="InterPro" id="IPR013249">
    <property type="entry name" value="RNA_pol_sigma70_r4_t2"/>
</dbReference>
<dbReference type="PANTHER" id="PTHR43133:SF46">
    <property type="entry name" value="RNA POLYMERASE SIGMA-70 FACTOR ECF SUBFAMILY"/>
    <property type="match status" value="1"/>
</dbReference>
<dbReference type="Pfam" id="PF08281">
    <property type="entry name" value="Sigma70_r4_2"/>
    <property type="match status" value="1"/>
</dbReference>
<dbReference type="GO" id="GO:0006352">
    <property type="term" value="P:DNA-templated transcription initiation"/>
    <property type="evidence" value="ECO:0007669"/>
    <property type="project" value="InterPro"/>
</dbReference>
<reference evidence="7 8" key="1">
    <citation type="submission" date="2020-01" db="EMBL/GenBank/DDBJ databases">
        <authorList>
            <person name="Kim M.K."/>
        </authorList>
    </citation>
    <scope>NUCLEOTIDE SEQUENCE [LARGE SCALE GENOMIC DNA]</scope>
    <source>
        <strain evidence="7 8">172606-1</strain>
    </source>
</reference>
<dbReference type="Pfam" id="PF04542">
    <property type="entry name" value="Sigma70_r2"/>
    <property type="match status" value="1"/>
</dbReference>
<dbReference type="SUPFAM" id="SSF88946">
    <property type="entry name" value="Sigma2 domain of RNA polymerase sigma factors"/>
    <property type="match status" value="1"/>
</dbReference>
<proteinExistence type="inferred from homology"/>
<dbReference type="Proteomes" id="UP000480178">
    <property type="component" value="Chromosome"/>
</dbReference>
<dbReference type="Gene3D" id="1.10.1740.10">
    <property type="match status" value="1"/>
</dbReference>
<dbReference type="InterPro" id="IPR039425">
    <property type="entry name" value="RNA_pol_sigma-70-like"/>
</dbReference>
<accession>A0A6C0GGV0</accession>
<dbReference type="EMBL" id="CP048222">
    <property type="protein sequence ID" value="QHT67149.1"/>
    <property type="molecule type" value="Genomic_DNA"/>
</dbReference>
<dbReference type="NCBIfam" id="TIGR02937">
    <property type="entry name" value="sigma70-ECF"/>
    <property type="match status" value="1"/>
</dbReference>
<dbReference type="SUPFAM" id="SSF88659">
    <property type="entry name" value="Sigma3 and sigma4 domains of RNA polymerase sigma factors"/>
    <property type="match status" value="1"/>
</dbReference>
<dbReference type="InterPro" id="IPR036388">
    <property type="entry name" value="WH-like_DNA-bd_sf"/>
</dbReference>
<dbReference type="AlphaFoldDB" id="A0A6C0GGV0"/>